<evidence type="ECO:0000313" key="2">
    <source>
        <dbReference type="Proteomes" id="UP000185663"/>
    </source>
</evidence>
<proteinExistence type="predicted"/>
<dbReference type="STRING" id="545619.SAMN04489860_2577"/>
<name>A0A1H1VQ92_9CELL</name>
<protein>
    <submittedName>
        <fullName evidence="1">Uncharacterized protein</fullName>
    </submittedName>
</protein>
<gene>
    <name evidence="1" type="ORF">SAMN04489860_2577</name>
</gene>
<dbReference type="EMBL" id="LT629776">
    <property type="protein sequence ID" value="SDS86922.1"/>
    <property type="molecule type" value="Genomic_DNA"/>
</dbReference>
<organism evidence="1 2">
    <name type="scientific">Paraoerskovia marina</name>
    <dbReference type="NCBI Taxonomy" id="545619"/>
    <lineage>
        <taxon>Bacteria</taxon>
        <taxon>Bacillati</taxon>
        <taxon>Actinomycetota</taxon>
        <taxon>Actinomycetes</taxon>
        <taxon>Micrococcales</taxon>
        <taxon>Cellulomonadaceae</taxon>
        <taxon>Paraoerskovia</taxon>
    </lineage>
</organism>
<keyword evidence="2" id="KW-1185">Reference proteome</keyword>
<evidence type="ECO:0000313" key="1">
    <source>
        <dbReference type="EMBL" id="SDS86922.1"/>
    </source>
</evidence>
<dbReference type="Proteomes" id="UP000185663">
    <property type="component" value="Chromosome I"/>
</dbReference>
<accession>A0A1H1VQ92</accession>
<reference evidence="1 2" key="1">
    <citation type="submission" date="2016-10" db="EMBL/GenBank/DDBJ databases">
        <authorList>
            <person name="de Groot N.N."/>
        </authorList>
    </citation>
    <scope>NUCLEOTIDE SEQUENCE [LARGE SCALE GENOMIC DNA]</scope>
    <source>
        <strain evidence="1 2">DSM 22126</strain>
    </source>
</reference>
<dbReference type="RefSeq" id="WP_083372741.1">
    <property type="nucleotide sequence ID" value="NZ_LT629776.1"/>
</dbReference>
<sequence length="82" mass="9105">MSSFLLTAASTDESIVVSVDESTVYRKVPASTAPATRRYHRFPVLACIDPEAQRSADEASRALNQMLIQPAFQEITTELFEQ</sequence>
<dbReference type="AlphaFoldDB" id="A0A1H1VQ92"/>